<dbReference type="HOGENOM" id="CLU_041217_10_2_1"/>
<dbReference type="SMART" id="SM00174">
    <property type="entry name" value="RHO"/>
    <property type="match status" value="1"/>
</dbReference>
<dbReference type="SMART" id="SM00173">
    <property type="entry name" value="RAS"/>
    <property type="match status" value="1"/>
</dbReference>
<dbReference type="Pfam" id="PF00071">
    <property type="entry name" value="Ras"/>
    <property type="match status" value="1"/>
</dbReference>
<dbReference type="NCBIfam" id="TIGR00231">
    <property type="entry name" value="small_GTP"/>
    <property type="match status" value="1"/>
</dbReference>
<dbReference type="Gene3D" id="3.40.50.300">
    <property type="entry name" value="P-loop containing nucleotide triphosphate hydrolases"/>
    <property type="match status" value="1"/>
</dbReference>
<dbReference type="SMART" id="SM00176">
    <property type="entry name" value="RAN"/>
    <property type="match status" value="1"/>
</dbReference>
<dbReference type="Proteomes" id="UP000008144">
    <property type="component" value="Chromosome 11"/>
</dbReference>
<dbReference type="PROSITE" id="PS51421">
    <property type="entry name" value="RAS"/>
    <property type="match status" value="1"/>
</dbReference>
<reference evidence="3" key="4">
    <citation type="submission" date="2025-09" db="UniProtKB">
        <authorList>
            <consortium name="Ensembl"/>
        </authorList>
    </citation>
    <scope>IDENTIFICATION</scope>
</reference>
<dbReference type="EMBL" id="EAAA01000753">
    <property type="status" value="NOT_ANNOTATED_CDS"/>
    <property type="molecule type" value="Genomic_DNA"/>
</dbReference>
<dbReference type="GeneTree" id="ENSGT00940000167998"/>
<dbReference type="GO" id="GO:0016192">
    <property type="term" value="P:vesicle-mediated transport"/>
    <property type="evidence" value="ECO:0000318"/>
    <property type="project" value="GO_Central"/>
</dbReference>
<keyword evidence="4" id="KW-1185">Reference proteome</keyword>
<dbReference type="FunFam" id="3.40.50.300:FF:003044">
    <property type="entry name" value="Predicted protein"/>
    <property type="match status" value="1"/>
</dbReference>
<dbReference type="AlphaFoldDB" id="H2XMI8"/>
<dbReference type="Ensembl" id="ENSCINT00000030296.1">
    <property type="protein sequence ID" value="ENSCINP00000030871.1"/>
    <property type="gene ID" value="ENSCING00000018821.1"/>
</dbReference>
<reference evidence="3" key="3">
    <citation type="submission" date="2025-08" db="UniProtKB">
        <authorList>
            <consortium name="Ensembl"/>
        </authorList>
    </citation>
    <scope>IDENTIFICATION</scope>
</reference>
<dbReference type="SMART" id="SM00175">
    <property type="entry name" value="RAB"/>
    <property type="match status" value="1"/>
</dbReference>
<dbReference type="GO" id="GO:0003924">
    <property type="term" value="F:GTPase activity"/>
    <property type="evidence" value="ECO:0000318"/>
    <property type="project" value="GO_Central"/>
</dbReference>
<dbReference type="InterPro" id="IPR050227">
    <property type="entry name" value="Rab"/>
</dbReference>
<evidence type="ECO:0000313" key="3">
    <source>
        <dbReference type="Ensembl" id="ENSCINP00000030871.1"/>
    </source>
</evidence>
<sequence length="210" mass="23136">ELLTGGPLYKIVLCGDICVGKSSFMFRACNNSFKKHIRSTLGVDFQNKTLKVTPSRTITVQLWDTAGQERFRSLTSSYFRRANGVILLYDVTNPASFLNVKDWMETITSSSAAGTPVMICGNKVDLRNKSHGRSQPVVYQNEGAQLAANYGALFMETSAALGENVEAALKTLGRHLQGKNESETGLIYDLKEHSEKENESSCCLTPQQKS</sequence>
<dbReference type="PANTHER" id="PTHR47977">
    <property type="entry name" value="RAS-RELATED PROTEIN RAB"/>
    <property type="match status" value="1"/>
</dbReference>
<dbReference type="PROSITE" id="PS51420">
    <property type="entry name" value="RHO"/>
    <property type="match status" value="1"/>
</dbReference>
<dbReference type="SUPFAM" id="SSF52540">
    <property type="entry name" value="P-loop containing nucleoside triphosphate hydrolases"/>
    <property type="match status" value="1"/>
</dbReference>
<dbReference type="InterPro" id="IPR005225">
    <property type="entry name" value="Small_GTP-bd"/>
</dbReference>
<dbReference type="InterPro" id="IPR027417">
    <property type="entry name" value="P-loop_NTPase"/>
</dbReference>
<keyword evidence="2" id="KW-0342">GTP-binding</keyword>
<organism evidence="3 4">
    <name type="scientific">Ciona intestinalis</name>
    <name type="common">Transparent sea squirt</name>
    <name type="synonym">Ascidia intestinalis</name>
    <dbReference type="NCBI Taxonomy" id="7719"/>
    <lineage>
        <taxon>Eukaryota</taxon>
        <taxon>Metazoa</taxon>
        <taxon>Chordata</taxon>
        <taxon>Tunicata</taxon>
        <taxon>Ascidiacea</taxon>
        <taxon>Phlebobranchia</taxon>
        <taxon>Cionidae</taxon>
        <taxon>Ciona</taxon>
    </lineage>
</organism>
<dbReference type="STRING" id="7719.ENSCINP00000030871"/>
<proteinExistence type="predicted"/>
<dbReference type="InParanoid" id="H2XMI8"/>
<reference evidence="3" key="2">
    <citation type="journal article" date="2008" name="Genome Biol.">
        <title>Improved genome assembly and evidence-based global gene model set for the chordate Ciona intestinalis: new insight into intron and operon populations.</title>
        <authorList>
            <person name="Satou Y."/>
            <person name="Mineta K."/>
            <person name="Ogasawara M."/>
            <person name="Sasakura Y."/>
            <person name="Shoguchi E."/>
            <person name="Ueno K."/>
            <person name="Yamada L."/>
            <person name="Matsumoto J."/>
            <person name="Wasserscheid J."/>
            <person name="Dewar K."/>
            <person name="Wiley G.B."/>
            <person name="Macmil S.L."/>
            <person name="Roe B.A."/>
            <person name="Zeller R.W."/>
            <person name="Hastings K.E."/>
            <person name="Lemaire P."/>
            <person name="Lindquist E."/>
            <person name="Endo T."/>
            <person name="Hotta K."/>
            <person name="Inaba K."/>
        </authorList>
    </citation>
    <scope>NUCLEOTIDE SEQUENCE [LARGE SCALE GENOMIC DNA]</scope>
    <source>
        <strain evidence="3">wild type</strain>
    </source>
</reference>
<name>H2XMI8_CIOIN</name>
<keyword evidence="1" id="KW-0547">Nucleotide-binding</keyword>
<reference evidence="4" key="1">
    <citation type="journal article" date="2002" name="Science">
        <title>The draft genome of Ciona intestinalis: insights into chordate and vertebrate origins.</title>
        <authorList>
            <person name="Dehal P."/>
            <person name="Satou Y."/>
            <person name="Campbell R.K."/>
            <person name="Chapman J."/>
            <person name="Degnan B."/>
            <person name="De Tomaso A."/>
            <person name="Davidson B."/>
            <person name="Di Gregorio A."/>
            <person name="Gelpke M."/>
            <person name="Goodstein D.M."/>
            <person name="Harafuji N."/>
            <person name="Hastings K.E."/>
            <person name="Ho I."/>
            <person name="Hotta K."/>
            <person name="Huang W."/>
            <person name="Kawashima T."/>
            <person name="Lemaire P."/>
            <person name="Martinez D."/>
            <person name="Meinertzhagen I.A."/>
            <person name="Necula S."/>
            <person name="Nonaka M."/>
            <person name="Putnam N."/>
            <person name="Rash S."/>
            <person name="Saiga H."/>
            <person name="Satake M."/>
            <person name="Terry A."/>
            <person name="Yamada L."/>
            <person name="Wang H.G."/>
            <person name="Awazu S."/>
            <person name="Azumi K."/>
            <person name="Boore J."/>
            <person name="Branno M."/>
            <person name="Chin-Bow S."/>
            <person name="DeSantis R."/>
            <person name="Doyle S."/>
            <person name="Francino P."/>
            <person name="Keys D.N."/>
            <person name="Haga S."/>
            <person name="Hayashi H."/>
            <person name="Hino K."/>
            <person name="Imai K.S."/>
            <person name="Inaba K."/>
            <person name="Kano S."/>
            <person name="Kobayashi K."/>
            <person name="Kobayashi M."/>
            <person name="Lee B.I."/>
            <person name="Makabe K.W."/>
            <person name="Manohar C."/>
            <person name="Matassi G."/>
            <person name="Medina M."/>
            <person name="Mochizuki Y."/>
            <person name="Mount S."/>
            <person name="Morishita T."/>
            <person name="Miura S."/>
            <person name="Nakayama A."/>
            <person name="Nishizaka S."/>
            <person name="Nomoto H."/>
            <person name="Ohta F."/>
            <person name="Oishi K."/>
            <person name="Rigoutsos I."/>
            <person name="Sano M."/>
            <person name="Sasaki A."/>
            <person name="Sasakura Y."/>
            <person name="Shoguchi E."/>
            <person name="Shin-i T."/>
            <person name="Spagnuolo A."/>
            <person name="Stainier D."/>
            <person name="Suzuki M.M."/>
            <person name="Tassy O."/>
            <person name="Takatori N."/>
            <person name="Tokuoka M."/>
            <person name="Yagi K."/>
            <person name="Yoshizaki F."/>
            <person name="Wada S."/>
            <person name="Zhang C."/>
            <person name="Hyatt P.D."/>
            <person name="Larimer F."/>
            <person name="Detter C."/>
            <person name="Doggett N."/>
            <person name="Glavina T."/>
            <person name="Hawkins T."/>
            <person name="Richardson P."/>
            <person name="Lucas S."/>
            <person name="Kohara Y."/>
            <person name="Levine M."/>
            <person name="Satoh N."/>
            <person name="Rokhsar D.S."/>
        </authorList>
    </citation>
    <scope>NUCLEOTIDE SEQUENCE [LARGE SCALE GENOMIC DNA]</scope>
</reference>
<accession>H2XMI8</accession>
<dbReference type="GO" id="GO:0005525">
    <property type="term" value="F:GTP binding"/>
    <property type="evidence" value="ECO:0000318"/>
    <property type="project" value="GO_Central"/>
</dbReference>
<evidence type="ECO:0000256" key="2">
    <source>
        <dbReference type="ARBA" id="ARBA00023134"/>
    </source>
</evidence>
<evidence type="ECO:0000313" key="4">
    <source>
        <dbReference type="Proteomes" id="UP000008144"/>
    </source>
</evidence>
<evidence type="ECO:0000256" key="1">
    <source>
        <dbReference type="ARBA" id="ARBA00022741"/>
    </source>
</evidence>
<dbReference type="CDD" id="cd00154">
    <property type="entry name" value="Rab"/>
    <property type="match status" value="1"/>
</dbReference>
<dbReference type="PRINTS" id="PR00449">
    <property type="entry name" value="RASTRNSFRMNG"/>
</dbReference>
<dbReference type="OMA" id="KSSFMFR"/>
<dbReference type="InterPro" id="IPR001806">
    <property type="entry name" value="Small_GTPase"/>
</dbReference>
<dbReference type="PROSITE" id="PS51419">
    <property type="entry name" value="RAB"/>
    <property type="match status" value="1"/>
</dbReference>
<protein>
    <submittedName>
        <fullName evidence="3">Uncharacterized protein</fullName>
    </submittedName>
</protein>